<evidence type="ECO:0000259" key="3">
    <source>
        <dbReference type="Pfam" id="PF13400"/>
    </source>
</evidence>
<gene>
    <name evidence="4" type="ordered locus">FraEuI1c_0324</name>
</gene>
<protein>
    <submittedName>
        <fullName evidence="4">Helicase/secretion neighbourhood TadE-like protein</fullName>
    </submittedName>
</protein>
<feature type="domain" description="Putative Flp pilus-assembly TadG-like N-terminal" evidence="3">
    <location>
        <begin position="33"/>
        <end position="80"/>
    </location>
</feature>
<dbReference type="STRING" id="298654.FraEuI1c_0324"/>
<dbReference type="NCBIfam" id="TIGR03816">
    <property type="entry name" value="tadE_like_DECH"/>
    <property type="match status" value="1"/>
</dbReference>
<dbReference type="GO" id="GO:0004386">
    <property type="term" value="F:helicase activity"/>
    <property type="evidence" value="ECO:0007669"/>
    <property type="project" value="UniProtKB-KW"/>
</dbReference>
<dbReference type="AlphaFoldDB" id="E3J7D7"/>
<organism evidence="4 5">
    <name type="scientific">Pseudofrankia inefficax (strain DSM 45817 / CECT 9037 / DDB 130130 / EuI1c)</name>
    <name type="common">Frankia inefficax</name>
    <dbReference type="NCBI Taxonomy" id="298654"/>
    <lineage>
        <taxon>Bacteria</taxon>
        <taxon>Bacillati</taxon>
        <taxon>Actinomycetota</taxon>
        <taxon>Actinomycetes</taxon>
        <taxon>Frankiales</taxon>
        <taxon>Frankiaceae</taxon>
        <taxon>Pseudofrankia</taxon>
    </lineage>
</organism>
<proteinExistence type="predicted"/>
<dbReference type="OrthoDB" id="3214195at2"/>
<dbReference type="InParanoid" id="E3J7D7"/>
<dbReference type="HOGENOM" id="CLU_104210_0_2_11"/>
<reference evidence="4 5" key="1">
    <citation type="submission" date="2010-10" db="EMBL/GenBank/DDBJ databases">
        <title>Complete sequence of Frankia sp. EuI1c.</title>
        <authorList>
            <consortium name="US DOE Joint Genome Institute"/>
            <person name="Lucas S."/>
            <person name="Copeland A."/>
            <person name="Lapidus A."/>
            <person name="Cheng J.-F."/>
            <person name="Bruce D."/>
            <person name="Goodwin L."/>
            <person name="Pitluck S."/>
            <person name="Chertkov O."/>
            <person name="Detter J.C."/>
            <person name="Han C."/>
            <person name="Tapia R."/>
            <person name="Land M."/>
            <person name="Hauser L."/>
            <person name="Jeffries C."/>
            <person name="Kyrpides N."/>
            <person name="Ivanova N."/>
            <person name="Mikhailova N."/>
            <person name="Beauchemin N."/>
            <person name="Sen A."/>
            <person name="Sur S.A."/>
            <person name="Gtari M."/>
            <person name="Wall L."/>
            <person name="Tisa L."/>
            <person name="Woyke T."/>
        </authorList>
    </citation>
    <scope>NUCLEOTIDE SEQUENCE [LARGE SCALE GENOMIC DNA]</scope>
    <source>
        <strain evidence="5">DSM 45817 / CECT 9037 / EuI1c</strain>
    </source>
</reference>
<dbReference type="InterPro" id="IPR021202">
    <property type="entry name" value="Rv3654c-like"/>
</dbReference>
<dbReference type="RefSeq" id="WP_013421533.1">
    <property type="nucleotide sequence ID" value="NC_014666.1"/>
</dbReference>
<feature type="region of interest" description="Disordered" evidence="1">
    <location>
        <begin position="1"/>
        <end position="30"/>
    </location>
</feature>
<keyword evidence="4" id="KW-0378">Hydrolase</keyword>
<evidence type="ECO:0000256" key="1">
    <source>
        <dbReference type="SAM" id="MobiDB-lite"/>
    </source>
</evidence>
<dbReference type="EMBL" id="CP002299">
    <property type="protein sequence ID" value="ADP78410.1"/>
    <property type="molecule type" value="Genomic_DNA"/>
</dbReference>
<keyword evidence="4" id="KW-0067">ATP-binding</keyword>
<dbReference type="Proteomes" id="UP000002484">
    <property type="component" value="Chromosome"/>
</dbReference>
<keyword evidence="5" id="KW-1185">Reference proteome</keyword>
<evidence type="ECO:0000313" key="4">
    <source>
        <dbReference type="EMBL" id="ADP78410.1"/>
    </source>
</evidence>
<name>E3J7D7_PSEI1</name>
<keyword evidence="4" id="KW-0547">Nucleotide-binding</keyword>
<feature type="transmembrane region" description="Helical" evidence="2">
    <location>
        <begin position="39"/>
        <end position="62"/>
    </location>
</feature>
<keyword evidence="2" id="KW-1133">Transmembrane helix</keyword>
<keyword evidence="2" id="KW-0812">Transmembrane</keyword>
<keyword evidence="4" id="KW-0347">Helicase</keyword>
<dbReference type="eggNOG" id="ENOG5033B4F">
    <property type="taxonomic scope" value="Bacteria"/>
</dbReference>
<dbReference type="InterPro" id="IPR028087">
    <property type="entry name" value="Tad_N"/>
</dbReference>
<accession>E3J7D7</accession>
<dbReference type="KEGG" id="fri:FraEuI1c_0324"/>
<dbReference type="Pfam" id="PF13400">
    <property type="entry name" value="Tad"/>
    <property type="match status" value="1"/>
</dbReference>
<evidence type="ECO:0000256" key="2">
    <source>
        <dbReference type="SAM" id="Phobius"/>
    </source>
</evidence>
<keyword evidence="2" id="KW-0472">Membrane</keyword>
<sequence>MSAGTRPERRRRARSAPPGQWSAPQANRNGDRGSATVLLLGWLLVVATVGGILLAVGAVTLARRQAATGADLAALAGAMDRTGDPAAVCAQARTFAARNGTDLIACRVGGGTVEVVAAARLPPALGGFGPLAATARAGPWIGAAQRPTTGPG</sequence>
<evidence type="ECO:0000313" key="5">
    <source>
        <dbReference type="Proteomes" id="UP000002484"/>
    </source>
</evidence>